<keyword evidence="5 7" id="KW-0414">Isoprene biosynthesis</keyword>
<dbReference type="GO" id="GO:0019288">
    <property type="term" value="P:isopentenyl diphosphate biosynthetic process, methylerythritol 4-phosphate pathway"/>
    <property type="evidence" value="ECO:0007669"/>
    <property type="project" value="UniProtKB-UniRule"/>
</dbReference>
<dbReference type="InterPro" id="IPR003526">
    <property type="entry name" value="MECDP_synthase"/>
</dbReference>
<keyword evidence="11" id="KW-1185">Reference proteome</keyword>
<dbReference type="InterPro" id="IPR036571">
    <property type="entry name" value="MECDP_synthase_sf"/>
</dbReference>
<feature type="binding site" evidence="7">
    <location>
        <begin position="102"/>
        <end position="106"/>
    </location>
    <ligand>
        <name>4-CDP-2-C-methyl-D-erythritol 2-phosphate</name>
        <dbReference type="ChEBI" id="CHEBI:57919"/>
    </ligand>
</feature>
<gene>
    <name evidence="7 10" type="primary">ispF</name>
    <name evidence="10" type="ORF">GCM10007415_02920</name>
</gene>
<evidence type="ECO:0000313" key="11">
    <source>
        <dbReference type="Proteomes" id="UP000660862"/>
    </source>
</evidence>
<keyword evidence="4 7" id="KW-0479">Metal-binding</keyword>
<evidence type="ECO:0000259" key="9">
    <source>
        <dbReference type="Pfam" id="PF02542"/>
    </source>
</evidence>
<keyword evidence="6 7" id="KW-0456">Lyase</keyword>
<dbReference type="PROSITE" id="PS01350">
    <property type="entry name" value="ISPF"/>
    <property type="match status" value="1"/>
</dbReference>
<feature type="binding site" evidence="7">
    <location>
        <begin position="97"/>
        <end position="99"/>
    </location>
    <ligand>
        <name>4-CDP-2-C-methyl-D-erythritol 2-phosphate</name>
        <dbReference type="ChEBI" id="CHEBI:57919"/>
    </ligand>
</feature>
<dbReference type="AlphaFoldDB" id="A0A917HCF7"/>
<feature type="binding site" evidence="7">
    <location>
        <begin position="173"/>
        <end position="176"/>
    </location>
    <ligand>
        <name>4-CDP-2-C-methyl-D-erythritol 2-phosphate</name>
        <dbReference type="ChEBI" id="CHEBI:57919"/>
    </ligand>
</feature>
<comment type="caution">
    <text evidence="10">The sequence shown here is derived from an EMBL/GenBank/DDBJ whole genome shotgun (WGS) entry which is preliminary data.</text>
</comment>
<dbReference type="Pfam" id="PF02542">
    <property type="entry name" value="YgbB"/>
    <property type="match status" value="1"/>
</dbReference>
<dbReference type="GO" id="GO:0046872">
    <property type="term" value="F:metal ion binding"/>
    <property type="evidence" value="ECO:0007669"/>
    <property type="project" value="UniProtKB-KW"/>
</dbReference>
<feature type="binding site" evidence="7">
    <location>
        <position position="183"/>
    </location>
    <ligand>
        <name>4-CDP-2-C-methyl-D-erythritol 2-phosphate</name>
        <dbReference type="ChEBI" id="CHEBI:57919"/>
    </ligand>
</feature>
<reference evidence="10" key="1">
    <citation type="journal article" date="2014" name="Int. J. Syst. Evol. Microbiol.">
        <title>Complete genome sequence of Corynebacterium casei LMG S-19264T (=DSM 44701T), isolated from a smear-ripened cheese.</title>
        <authorList>
            <consortium name="US DOE Joint Genome Institute (JGI-PGF)"/>
            <person name="Walter F."/>
            <person name="Albersmeier A."/>
            <person name="Kalinowski J."/>
            <person name="Ruckert C."/>
        </authorList>
    </citation>
    <scope>NUCLEOTIDE SEQUENCE</scope>
    <source>
        <strain evidence="10">CGMCC 1.12195</strain>
    </source>
</reference>
<dbReference type="PANTHER" id="PTHR43181">
    <property type="entry name" value="2-C-METHYL-D-ERYTHRITOL 2,4-CYCLODIPHOSPHATE SYNTHASE, CHLOROPLASTIC"/>
    <property type="match status" value="1"/>
</dbReference>
<accession>A0A917HCF7</accession>
<feature type="binding site" evidence="7">
    <location>
        <position position="49"/>
    </location>
    <ligand>
        <name>a divalent metal cation</name>
        <dbReference type="ChEBI" id="CHEBI:60240"/>
    </ligand>
</feature>
<evidence type="ECO:0000256" key="1">
    <source>
        <dbReference type="ARBA" id="ARBA00000200"/>
    </source>
</evidence>
<comment type="caution">
    <text evidence="7">Lacks conserved residue(s) required for the propagation of feature annotation.</text>
</comment>
<feature type="site" description="Transition state stabilizer" evidence="7">
    <location>
        <position position="75"/>
    </location>
</feature>
<feature type="site" description="Transition state stabilizer" evidence="7">
    <location>
        <position position="174"/>
    </location>
</feature>
<evidence type="ECO:0000313" key="10">
    <source>
        <dbReference type="EMBL" id="GGG74774.1"/>
    </source>
</evidence>
<feature type="binding site" evidence="7">
    <location>
        <position position="83"/>
    </location>
    <ligand>
        <name>a divalent metal cation</name>
        <dbReference type="ChEBI" id="CHEBI:60240"/>
    </ligand>
</feature>
<dbReference type="HAMAP" id="MF_00107">
    <property type="entry name" value="IspF"/>
    <property type="match status" value="1"/>
</dbReference>
<dbReference type="EMBL" id="BMER01000001">
    <property type="protein sequence ID" value="GGG74774.1"/>
    <property type="molecule type" value="Genomic_DNA"/>
</dbReference>
<dbReference type="InterPro" id="IPR020555">
    <property type="entry name" value="MECDP_synthase_CS"/>
</dbReference>
<dbReference type="Proteomes" id="UP000660862">
    <property type="component" value="Unassembled WGS sequence"/>
</dbReference>
<comment type="function">
    <text evidence="7">Involved in the biosynthesis of isopentenyl diphosphate (IPP) and dimethylallyl diphosphate (DMAPP), two major building blocks of isoprenoid compounds. Catalyzes the conversion of 4-diphosphocytidyl-2-C-methyl-D-erythritol 2-phosphate (CDP-ME2P) to 2-C-methyl-D-erythritol 2,4-cyclodiphosphate (ME-CPP) with a corresponding release of cytidine 5-monophosphate (CMP).</text>
</comment>
<comment type="similarity">
    <text evidence="7 8">Belongs to the IspF family.</text>
</comment>
<organism evidence="10 11">
    <name type="scientific">Parapedobacter pyrenivorans</name>
    <dbReference type="NCBI Taxonomy" id="1305674"/>
    <lineage>
        <taxon>Bacteria</taxon>
        <taxon>Pseudomonadati</taxon>
        <taxon>Bacteroidota</taxon>
        <taxon>Sphingobacteriia</taxon>
        <taxon>Sphingobacteriales</taxon>
        <taxon>Sphingobacteriaceae</taxon>
        <taxon>Parapedobacter</taxon>
    </lineage>
</organism>
<evidence type="ECO:0000256" key="3">
    <source>
        <dbReference type="ARBA" id="ARBA00012579"/>
    </source>
</evidence>
<reference evidence="10" key="2">
    <citation type="submission" date="2020-09" db="EMBL/GenBank/DDBJ databases">
        <authorList>
            <person name="Sun Q."/>
            <person name="Zhou Y."/>
        </authorList>
    </citation>
    <scope>NUCLEOTIDE SEQUENCE</scope>
    <source>
        <strain evidence="10">CGMCC 1.12195</strain>
    </source>
</reference>
<comment type="cofactor">
    <cofactor evidence="7">
        <name>a divalent metal cation</name>
        <dbReference type="ChEBI" id="CHEBI:60240"/>
    </cofactor>
    <text evidence="7">Binds 1 divalent metal cation per subunit.</text>
</comment>
<evidence type="ECO:0000256" key="4">
    <source>
        <dbReference type="ARBA" id="ARBA00022723"/>
    </source>
</evidence>
<feature type="binding site" evidence="7">
    <location>
        <position position="51"/>
    </location>
    <ligand>
        <name>a divalent metal cation</name>
        <dbReference type="ChEBI" id="CHEBI:60240"/>
    </ligand>
</feature>
<name>A0A917HCF7_9SPHI</name>
<feature type="domain" description="2-C-methyl-D-erythritol 2,4-cyclodiphosphate synthase" evidence="9">
    <location>
        <begin position="42"/>
        <end position="195"/>
    </location>
</feature>
<dbReference type="NCBIfam" id="TIGR00151">
    <property type="entry name" value="ispF"/>
    <property type="match status" value="1"/>
</dbReference>
<comment type="catalytic activity">
    <reaction evidence="1 7 8">
        <text>4-CDP-2-C-methyl-D-erythritol 2-phosphate = 2-C-methyl-D-erythritol 2,4-cyclic diphosphate + CMP</text>
        <dbReference type="Rhea" id="RHEA:23864"/>
        <dbReference type="ChEBI" id="CHEBI:57919"/>
        <dbReference type="ChEBI" id="CHEBI:58483"/>
        <dbReference type="ChEBI" id="CHEBI:60377"/>
        <dbReference type="EC" id="4.6.1.12"/>
    </reaction>
</comment>
<evidence type="ECO:0000256" key="7">
    <source>
        <dbReference type="HAMAP-Rule" id="MF_00107"/>
    </source>
</evidence>
<comment type="subunit">
    <text evidence="7">Homotrimer.</text>
</comment>
<evidence type="ECO:0000256" key="8">
    <source>
        <dbReference type="RuleBase" id="RU004395"/>
    </source>
</evidence>
<feature type="binding site" evidence="7">
    <location>
        <begin position="49"/>
        <end position="51"/>
    </location>
    <ligand>
        <name>4-CDP-2-C-methyl-D-erythritol 2-phosphate</name>
        <dbReference type="ChEBI" id="CHEBI:57919"/>
    </ligand>
</feature>
<evidence type="ECO:0000256" key="2">
    <source>
        <dbReference type="ARBA" id="ARBA00004709"/>
    </source>
</evidence>
<evidence type="ECO:0000256" key="6">
    <source>
        <dbReference type="ARBA" id="ARBA00023239"/>
    </source>
</evidence>
<dbReference type="SUPFAM" id="SSF69765">
    <property type="entry name" value="IpsF-like"/>
    <property type="match status" value="1"/>
</dbReference>
<protein>
    <recommendedName>
        <fullName evidence="3 7">2-C-methyl-D-erythritol 2,4-cyclodiphosphate synthase</fullName>
        <shortName evidence="7">MECDP-synthase</shortName>
        <shortName evidence="7">MECPP-synthase</shortName>
        <shortName evidence="7">MECPS</shortName>
        <ecNumber evidence="3 7">4.6.1.12</ecNumber>
    </recommendedName>
</protein>
<comment type="pathway">
    <text evidence="2 7">Isoprenoid biosynthesis; isopentenyl diphosphate biosynthesis via DXP pathway; isopentenyl diphosphate from 1-deoxy-D-xylulose 5-phosphate: step 4/6.</text>
</comment>
<proteinExistence type="inferred from homology"/>
<feature type="binding site" evidence="7">
    <location>
        <position position="180"/>
    </location>
    <ligand>
        <name>4-CDP-2-C-methyl-D-erythritol 2-phosphate</name>
        <dbReference type="ChEBI" id="CHEBI:57919"/>
    </ligand>
</feature>
<dbReference type="CDD" id="cd00554">
    <property type="entry name" value="MECDP_synthase"/>
    <property type="match status" value="1"/>
</dbReference>
<dbReference type="EC" id="4.6.1.12" evidence="3 7"/>
<dbReference type="GO" id="GO:0008685">
    <property type="term" value="F:2-C-methyl-D-erythritol 2,4-cyclodiphosphate synthase activity"/>
    <property type="evidence" value="ECO:0007669"/>
    <property type="project" value="UniProtKB-UniRule"/>
</dbReference>
<dbReference type="PANTHER" id="PTHR43181:SF1">
    <property type="entry name" value="2-C-METHYL-D-ERYTHRITOL 2,4-CYCLODIPHOSPHATE SYNTHASE, CHLOROPLASTIC"/>
    <property type="match status" value="1"/>
</dbReference>
<sequence length="198" mass="21892">MYKENHANSIPFEIMRAFAYVWRVEDSRSSLVFCVSCLKMKIKVGFGFDVHQLKDGHPFVMGGVQLEHHAGAFGHSDADVLVHAICDALLGAANLEDIGYHFPNTDDRWRGISSLVLLAECVKLLDERGWTLGNIDAMLCLEAPKIKPYIPAMKRHIAAAAGVTEDDISIKATTNETMGFIGREEGVVAYAVCLIERK</sequence>
<feature type="binding site" evidence="7">
    <location>
        <begin position="75"/>
        <end position="76"/>
    </location>
    <ligand>
        <name>4-CDP-2-C-methyl-D-erythritol 2-phosphate</name>
        <dbReference type="ChEBI" id="CHEBI:57919"/>
    </ligand>
</feature>
<evidence type="ECO:0000256" key="5">
    <source>
        <dbReference type="ARBA" id="ARBA00023229"/>
    </source>
</evidence>
<dbReference type="Gene3D" id="3.30.1330.50">
    <property type="entry name" value="2-C-methyl-D-erythritol 2,4-cyclodiphosphate synthase"/>
    <property type="match status" value="1"/>
</dbReference>
<dbReference type="GO" id="GO:0016114">
    <property type="term" value="P:terpenoid biosynthetic process"/>
    <property type="evidence" value="ECO:0007669"/>
    <property type="project" value="InterPro"/>
</dbReference>
<dbReference type="FunFam" id="3.30.1330.50:FF:000003">
    <property type="entry name" value="2-C-methyl-D-erythritol 2,4-cyclodiphosphate synthase"/>
    <property type="match status" value="1"/>
</dbReference>